<dbReference type="InterPro" id="IPR046204">
    <property type="entry name" value="DUF6237"/>
</dbReference>
<dbReference type="Gene3D" id="3.40.50.300">
    <property type="entry name" value="P-loop containing nucleotide triphosphate hydrolases"/>
    <property type="match status" value="1"/>
</dbReference>
<dbReference type="Pfam" id="PF19750">
    <property type="entry name" value="DUF6237"/>
    <property type="match status" value="1"/>
</dbReference>
<evidence type="ECO:0000313" key="3">
    <source>
        <dbReference type="Proteomes" id="UP001456562"/>
    </source>
</evidence>
<dbReference type="Proteomes" id="UP001456562">
    <property type="component" value="Unassembled WGS sequence"/>
</dbReference>
<protein>
    <submittedName>
        <fullName evidence="2">AAA family ATPase</fullName>
    </submittedName>
</protein>
<dbReference type="Pfam" id="PF13671">
    <property type="entry name" value="AAA_33"/>
    <property type="match status" value="1"/>
</dbReference>
<accession>A0ABV1QCG5</accession>
<evidence type="ECO:0000256" key="1">
    <source>
        <dbReference type="SAM" id="MobiDB-lite"/>
    </source>
</evidence>
<organism evidence="2 3">
    <name type="scientific">Streptomyces microflavus</name>
    <name type="common">Streptomyces lipmanii</name>
    <dbReference type="NCBI Taxonomy" id="1919"/>
    <lineage>
        <taxon>Bacteria</taxon>
        <taxon>Bacillati</taxon>
        <taxon>Actinomycetota</taxon>
        <taxon>Actinomycetes</taxon>
        <taxon>Kitasatosporales</taxon>
        <taxon>Streptomycetaceae</taxon>
        <taxon>Streptomyces</taxon>
    </lineage>
</organism>
<dbReference type="InterPro" id="IPR027417">
    <property type="entry name" value="P-loop_NTPase"/>
</dbReference>
<gene>
    <name evidence="2" type="ORF">ABR748_32175</name>
</gene>
<dbReference type="InterPro" id="IPR052732">
    <property type="entry name" value="Cell-binding_unc_protein"/>
</dbReference>
<proteinExistence type="predicted"/>
<feature type="compositionally biased region" description="Basic and acidic residues" evidence="1">
    <location>
        <begin position="176"/>
        <end position="188"/>
    </location>
</feature>
<reference evidence="2 3" key="1">
    <citation type="submission" date="2024-01" db="EMBL/GenBank/DDBJ databases">
        <title>Metagenomic exploration of the rhizosphere soil microbial community and their significance in facilitating the development of wild simulated ginseng.</title>
        <authorList>
            <person name="Huang J."/>
        </authorList>
    </citation>
    <scope>NUCLEOTIDE SEQUENCE [LARGE SCALE GENOMIC DNA]</scope>
    <source>
        <strain evidence="2 3">WY141</strain>
    </source>
</reference>
<dbReference type="PANTHER" id="PTHR43883">
    <property type="entry name" value="SLR0207 PROTEIN"/>
    <property type="match status" value="1"/>
</dbReference>
<evidence type="ECO:0000313" key="2">
    <source>
        <dbReference type="EMBL" id="MER0428833.1"/>
    </source>
</evidence>
<comment type="caution">
    <text evidence="2">The sequence shown here is derived from an EMBL/GenBank/DDBJ whole genome shotgun (WGS) entry which is preliminary data.</text>
</comment>
<feature type="region of interest" description="Disordered" evidence="1">
    <location>
        <begin position="173"/>
        <end position="198"/>
    </location>
</feature>
<sequence>MPNPFRLYGALSADSTIPAPALVCLIGPAGSGKSTLARRWAETQVLELDRFRAMVSDDAGCQEASADAMLALRTVLKARLARGLTSVIDATSTQAAHRRALLDLARDHSMPTVALVLPTPLPLCLERNARRPGSRRVPDAVVLRQHADVSAALSGLSGEGFDRVLFADGQDQADQADGRHAGPGDRRMTSTPSPAGPCGRCGTQATAVAGGALPAAVGAHADAHAVWDQLEAVQRDGLASILRTVLSTRELDVEILALADRHGAGGR</sequence>
<name>A0ABV1QCG5_STRMI</name>
<keyword evidence="3" id="KW-1185">Reference proteome</keyword>
<dbReference type="PANTHER" id="PTHR43883:SF1">
    <property type="entry name" value="GLUCONOKINASE"/>
    <property type="match status" value="1"/>
</dbReference>
<dbReference type="EMBL" id="JBEJUE010000044">
    <property type="protein sequence ID" value="MER0428833.1"/>
    <property type="molecule type" value="Genomic_DNA"/>
</dbReference>
<dbReference type="RefSeq" id="WP_350240855.1">
    <property type="nucleotide sequence ID" value="NZ_JBEJUE010000044.1"/>
</dbReference>
<dbReference type="SUPFAM" id="SSF52540">
    <property type="entry name" value="P-loop containing nucleoside triphosphate hydrolases"/>
    <property type="match status" value="1"/>
</dbReference>